<keyword evidence="3 7" id="KW-0698">rRNA processing</keyword>
<feature type="region of interest" description="Disordered" evidence="8">
    <location>
        <begin position="190"/>
        <end position="268"/>
    </location>
</feature>
<dbReference type="GO" id="GO:0032040">
    <property type="term" value="C:small-subunit processome"/>
    <property type="evidence" value="ECO:0007669"/>
    <property type="project" value="TreeGrafter"/>
</dbReference>
<dbReference type="OrthoDB" id="445326at2759"/>
<feature type="compositionally biased region" description="Basic and acidic residues" evidence="8">
    <location>
        <begin position="222"/>
        <end position="242"/>
    </location>
</feature>
<evidence type="ECO:0000256" key="1">
    <source>
        <dbReference type="ARBA" id="ARBA00004604"/>
    </source>
</evidence>
<keyword evidence="4 7" id="KW-0539">Nucleus</keyword>
<dbReference type="PANTHER" id="PTHR17039:SF0">
    <property type="entry name" value="U3 SMALL NUCLEOLAR RIBONUCLEOPROTEIN PROTEIN MPP10"/>
    <property type="match status" value="1"/>
</dbReference>
<evidence type="ECO:0000256" key="5">
    <source>
        <dbReference type="ARBA" id="ARBA00023274"/>
    </source>
</evidence>
<evidence type="ECO:0000256" key="6">
    <source>
        <dbReference type="ARBA" id="ARBA00029455"/>
    </source>
</evidence>
<dbReference type="GO" id="GO:0005732">
    <property type="term" value="C:sno(s)RNA-containing ribonucleoprotein complex"/>
    <property type="evidence" value="ECO:0007669"/>
    <property type="project" value="UniProtKB-UniRule"/>
</dbReference>
<evidence type="ECO:0000256" key="8">
    <source>
        <dbReference type="SAM" id="MobiDB-lite"/>
    </source>
</evidence>
<keyword evidence="5 7" id="KW-0687">Ribonucleoprotein</keyword>
<reference evidence="9" key="1">
    <citation type="submission" date="2022-01" db="EMBL/GenBank/DDBJ databases">
        <authorList>
            <person name="King R."/>
        </authorList>
    </citation>
    <scope>NUCLEOTIDE SEQUENCE</scope>
</reference>
<feature type="region of interest" description="Disordered" evidence="8">
    <location>
        <begin position="470"/>
        <end position="508"/>
    </location>
</feature>
<evidence type="ECO:0000313" key="10">
    <source>
        <dbReference type="Proteomes" id="UP001153620"/>
    </source>
</evidence>
<proteinExistence type="inferred from homology"/>
<feature type="compositionally biased region" description="Basic residues" evidence="8">
    <location>
        <begin position="547"/>
        <end position="567"/>
    </location>
</feature>
<reference evidence="9" key="2">
    <citation type="submission" date="2022-10" db="EMBL/GenBank/DDBJ databases">
        <authorList>
            <consortium name="ENA_rothamsted_submissions"/>
            <consortium name="culmorum"/>
            <person name="King R."/>
        </authorList>
    </citation>
    <scope>NUCLEOTIDE SEQUENCE</scope>
</reference>
<dbReference type="Pfam" id="PF04006">
    <property type="entry name" value="Mpp10"/>
    <property type="match status" value="1"/>
</dbReference>
<dbReference type="PIRSF" id="PIRSF017300">
    <property type="entry name" value="snoRNP_Mpp10"/>
    <property type="match status" value="1"/>
</dbReference>
<feature type="compositionally biased region" description="Basic and acidic residues" evidence="8">
    <location>
        <begin position="471"/>
        <end position="481"/>
    </location>
</feature>
<name>A0A9N9RTV4_9DIPT</name>
<keyword evidence="10" id="KW-1185">Reference proteome</keyword>
<feature type="compositionally biased region" description="Basic and acidic residues" evidence="8">
    <location>
        <begin position="489"/>
        <end position="501"/>
    </location>
</feature>
<dbReference type="GO" id="GO:0034457">
    <property type="term" value="C:Mpp10 complex"/>
    <property type="evidence" value="ECO:0007669"/>
    <property type="project" value="UniProtKB-UniRule"/>
</dbReference>
<feature type="compositionally biased region" description="Acidic residues" evidence="8">
    <location>
        <begin position="204"/>
        <end position="220"/>
    </location>
</feature>
<feature type="compositionally biased region" description="Basic and acidic residues" evidence="8">
    <location>
        <begin position="253"/>
        <end position="268"/>
    </location>
</feature>
<accession>A0A9N9RTV4</accession>
<evidence type="ECO:0000256" key="4">
    <source>
        <dbReference type="ARBA" id="ARBA00023242"/>
    </source>
</evidence>
<evidence type="ECO:0000256" key="7">
    <source>
        <dbReference type="PIRNR" id="PIRNR017300"/>
    </source>
</evidence>
<evidence type="ECO:0000313" key="9">
    <source>
        <dbReference type="EMBL" id="CAG9803621.1"/>
    </source>
</evidence>
<feature type="compositionally biased region" description="Acidic residues" evidence="8">
    <location>
        <begin position="243"/>
        <end position="252"/>
    </location>
</feature>
<feature type="region of interest" description="Disordered" evidence="8">
    <location>
        <begin position="538"/>
        <end position="567"/>
    </location>
</feature>
<protein>
    <recommendedName>
        <fullName evidence="7">U3 small nucleolar ribonucleoprotein protein MPP10</fullName>
    </recommendedName>
</protein>
<sequence length="567" mass="65395">MESISSALETFKSITKHPESFLKQQNEKANKIQKEMLESIYICCRDLQKEQKRKALPKLITNGMDVESVWQQLEIQNEENFQLNLKDVSKFLAVNSDKFKINIGDISSDDEENGSDQEHGSESDENGSNQDQDSESDENESNQDQGSEDDEGDSELDENNTEQVSKIKFKGRKSIVDDEFFKLSEMEHFLKDQESRDMNKGPTSEEDIDYFAGDNDDVNLEESLRYSDFFDHDDVAEDKSEESNNGDEGEDPNEPKSSHEIRQERLKSKIQKMEEDMLEQKTWQMKGEIKAETRPQNSLLEEVLDFDSATRPAPVITESVSMRLEDIIKQRIKDRAFDDVERKIKPSDIQYEYKKQVVLDQEKSKQSLAQIYEKEYLKELEKNDPNAADVEEVEPKAHKEIRTELKDLFEKLDMLSNFHYTPRPAQPELKIITNLPTIAMEEVAPVATNDATLLAPEEIKRKIKGGNVIGEGERTKTDKNRERRHKKLFQKDKFSKEKGTDKSALINKVMKSRNVEKIKSVNDDSMKTSSAFFNKLQDEASSSLNKNKSKPKRKADKPIHQAKKLKL</sequence>
<comment type="similarity">
    <text evidence="6 7">Belongs to the MPP10 family.</text>
</comment>
<gene>
    <name evidence="9" type="ORF">CHIRRI_LOCUS6519</name>
</gene>
<dbReference type="Proteomes" id="UP001153620">
    <property type="component" value="Chromosome 2"/>
</dbReference>
<feature type="compositionally biased region" description="Acidic residues" evidence="8">
    <location>
        <begin position="132"/>
        <end position="160"/>
    </location>
</feature>
<dbReference type="EMBL" id="OU895878">
    <property type="protein sequence ID" value="CAG9803621.1"/>
    <property type="molecule type" value="Genomic_DNA"/>
</dbReference>
<dbReference type="InterPro" id="IPR012173">
    <property type="entry name" value="Mpp10"/>
</dbReference>
<dbReference type="GO" id="GO:0006364">
    <property type="term" value="P:rRNA processing"/>
    <property type="evidence" value="ECO:0007669"/>
    <property type="project" value="UniProtKB-KW"/>
</dbReference>
<dbReference type="PANTHER" id="PTHR17039">
    <property type="entry name" value="U3 SMALL NUCLEOLAR RIBONUCLEOPROTEIN PROTEIN MPP10"/>
    <property type="match status" value="1"/>
</dbReference>
<evidence type="ECO:0000256" key="3">
    <source>
        <dbReference type="ARBA" id="ARBA00022552"/>
    </source>
</evidence>
<feature type="region of interest" description="Disordered" evidence="8">
    <location>
        <begin position="104"/>
        <end position="169"/>
    </location>
</feature>
<comment type="function">
    <text evidence="7">Involved in nucleolar processing of pre-18S ribosomal RNA.</text>
</comment>
<organism evidence="9 10">
    <name type="scientific">Chironomus riparius</name>
    <dbReference type="NCBI Taxonomy" id="315576"/>
    <lineage>
        <taxon>Eukaryota</taxon>
        <taxon>Metazoa</taxon>
        <taxon>Ecdysozoa</taxon>
        <taxon>Arthropoda</taxon>
        <taxon>Hexapoda</taxon>
        <taxon>Insecta</taxon>
        <taxon>Pterygota</taxon>
        <taxon>Neoptera</taxon>
        <taxon>Endopterygota</taxon>
        <taxon>Diptera</taxon>
        <taxon>Nematocera</taxon>
        <taxon>Chironomoidea</taxon>
        <taxon>Chironomidae</taxon>
        <taxon>Chironominae</taxon>
        <taxon>Chironomus</taxon>
    </lineage>
</organism>
<comment type="subcellular location">
    <subcellularLocation>
        <location evidence="1 7">Nucleus</location>
        <location evidence="1 7">Nucleolus</location>
    </subcellularLocation>
</comment>
<evidence type="ECO:0000256" key="2">
    <source>
        <dbReference type="ARBA" id="ARBA00022517"/>
    </source>
</evidence>
<keyword evidence="2 7" id="KW-0690">Ribosome biogenesis</keyword>
<dbReference type="AlphaFoldDB" id="A0A9N9RTV4"/>
<feature type="compositionally biased region" description="Basic and acidic residues" evidence="8">
    <location>
        <begin position="190"/>
        <end position="199"/>
    </location>
</feature>